<evidence type="ECO:0008006" key="4">
    <source>
        <dbReference type="Google" id="ProtNLM"/>
    </source>
</evidence>
<dbReference type="Proteomes" id="UP000290582">
    <property type="component" value="Chromosome PVVCY_07"/>
</dbReference>
<proteinExistence type="predicted"/>
<dbReference type="VEuPathDB" id="PlasmoDB:PVVCY_0700040"/>
<accession>A0A449BQ90</accession>
<reference evidence="2 3" key="1">
    <citation type="submission" date="2019-01" db="EMBL/GenBank/DDBJ databases">
        <authorList>
            <person name="Ramaprasad A."/>
        </authorList>
    </citation>
    <scope>NUCLEOTIDE SEQUENCE [LARGE SCALE GENOMIC DNA]</scope>
</reference>
<organism evidence="2 3">
    <name type="scientific">Plasmodium vinckei vinckei</name>
    <dbReference type="NCBI Taxonomy" id="54757"/>
    <lineage>
        <taxon>Eukaryota</taxon>
        <taxon>Sar</taxon>
        <taxon>Alveolata</taxon>
        <taxon>Apicomplexa</taxon>
        <taxon>Aconoidasida</taxon>
        <taxon>Haemosporida</taxon>
        <taxon>Plasmodiidae</taxon>
        <taxon>Plasmodium</taxon>
        <taxon>Plasmodium (Vinckeia)</taxon>
    </lineage>
</organism>
<dbReference type="EMBL" id="LR215063">
    <property type="protein sequence ID" value="VEV55630.1"/>
    <property type="molecule type" value="Genomic_DNA"/>
</dbReference>
<gene>
    <name evidence="2" type="ORF">PVVCY_0700040</name>
</gene>
<dbReference type="GeneID" id="19963139"/>
<protein>
    <recommendedName>
        <fullName evidence="4">Plasmodium RESA N-terminal domain-containing protein</fullName>
    </recommendedName>
</protein>
<evidence type="ECO:0000256" key="1">
    <source>
        <dbReference type="SAM" id="SignalP"/>
    </source>
</evidence>
<feature type="signal peptide" evidence="1">
    <location>
        <begin position="1"/>
        <end position="32"/>
    </location>
</feature>
<dbReference type="RefSeq" id="XP_037490299.1">
    <property type="nucleotide sequence ID" value="XM_037634155.1"/>
</dbReference>
<name>A0A449BQ90_PLAVN</name>
<evidence type="ECO:0000313" key="3">
    <source>
        <dbReference type="Proteomes" id="UP000290582"/>
    </source>
</evidence>
<dbReference type="AlphaFoldDB" id="A0A449BQ90"/>
<dbReference type="KEGG" id="pvv:PVVCY_0700040"/>
<feature type="chain" id="PRO_5019324271" description="Plasmodium RESA N-terminal domain-containing protein" evidence="1">
    <location>
        <begin position="33"/>
        <end position="209"/>
    </location>
</feature>
<sequence length="209" mass="24775">MNTKQFKHRKFVASLLLVVLCLLLLCEKKINGNIKEEIGNVKINSRILSSLSHEIPYSNFMGAYVSNDMEFNELVDKWVEFEKSVYHYWDYMEDCKYNDWNTALFDALMEVKKNSPNLVEYSKSLCNWHDLVKNISKKKHIIKNKDDQLLKKVMSKLKNKVLNKRVVNWQNDVEAIWEKVIKNKLNNNNRLTETVRLECKNWVKSQLTA</sequence>
<evidence type="ECO:0000313" key="2">
    <source>
        <dbReference type="EMBL" id="VEV55630.1"/>
    </source>
</evidence>
<keyword evidence="1" id="KW-0732">Signal</keyword>
<dbReference type="OrthoDB" id="372410at2759"/>